<dbReference type="PANTHER" id="PTHR43768">
    <property type="entry name" value="TREHALOSE 6-PHOSPHATE PHOSPHATASE"/>
    <property type="match status" value="1"/>
</dbReference>
<comment type="similarity">
    <text evidence="3">Belongs to the trehalose phosphatase family.</text>
</comment>
<keyword evidence="5" id="KW-1185">Reference proteome</keyword>
<keyword evidence="3" id="KW-0460">Magnesium</keyword>
<evidence type="ECO:0000256" key="3">
    <source>
        <dbReference type="RuleBase" id="RU361117"/>
    </source>
</evidence>
<dbReference type="NCBIfam" id="TIGR00685">
    <property type="entry name" value="T6PP"/>
    <property type="match status" value="1"/>
</dbReference>
<evidence type="ECO:0000313" key="4">
    <source>
        <dbReference type="EMBL" id="EGD54379.1"/>
    </source>
</evidence>
<comment type="caution">
    <text evidence="4">The sequence shown here is derived from an EMBL/GenBank/DDBJ whole genome shotgun (WGS) entry which is preliminary data.</text>
</comment>
<keyword evidence="1 3" id="KW-0378">Hydrolase</keyword>
<dbReference type="InterPro" id="IPR023214">
    <property type="entry name" value="HAD_sf"/>
</dbReference>
<name>F1YLI5_9ACTN</name>
<dbReference type="Pfam" id="PF02358">
    <property type="entry name" value="Trehalose_PPase"/>
    <property type="match status" value="1"/>
</dbReference>
<comment type="catalytic activity">
    <reaction evidence="3">
        <text>alpha,alpha-trehalose 6-phosphate + H2O = alpha,alpha-trehalose + phosphate</text>
        <dbReference type="Rhea" id="RHEA:23420"/>
        <dbReference type="ChEBI" id="CHEBI:15377"/>
        <dbReference type="ChEBI" id="CHEBI:16551"/>
        <dbReference type="ChEBI" id="CHEBI:43474"/>
        <dbReference type="ChEBI" id="CHEBI:58429"/>
        <dbReference type="EC" id="3.1.3.12"/>
    </reaction>
</comment>
<organism evidence="4 5">
    <name type="scientific">Gordonia neofelifaecis NRRL B-59395</name>
    <dbReference type="NCBI Taxonomy" id="644548"/>
    <lineage>
        <taxon>Bacteria</taxon>
        <taxon>Bacillati</taxon>
        <taxon>Actinomycetota</taxon>
        <taxon>Actinomycetes</taxon>
        <taxon>Mycobacteriales</taxon>
        <taxon>Gordoniaceae</taxon>
        <taxon>Gordonia</taxon>
    </lineage>
</organism>
<dbReference type="InterPro" id="IPR003337">
    <property type="entry name" value="Trehalose_PPase"/>
</dbReference>
<proteinExistence type="inferred from homology"/>
<dbReference type="EC" id="3.1.3.12" evidence="3"/>
<accession>F1YLI5</accession>
<dbReference type="Gene3D" id="3.40.50.1000">
    <property type="entry name" value="HAD superfamily/HAD-like"/>
    <property type="match status" value="1"/>
</dbReference>
<dbReference type="EMBL" id="AEUD01000012">
    <property type="protein sequence ID" value="EGD54379.1"/>
    <property type="molecule type" value="Genomic_DNA"/>
</dbReference>
<dbReference type="GO" id="GO:0046872">
    <property type="term" value="F:metal ion binding"/>
    <property type="evidence" value="ECO:0007669"/>
    <property type="project" value="UniProtKB-KW"/>
</dbReference>
<keyword evidence="3" id="KW-0479">Metal-binding</keyword>
<protein>
    <recommendedName>
        <fullName evidence="3">Trehalose 6-phosphate phosphatase</fullName>
        <ecNumber evidence="3">3.1.3.12</ecNumber>
    </recommendedName>
</protein>
<dbReference type="GO" id="GO:0005992">
    <property type="term" value="P:trehalose biosynthetic process"/>
    <property type="evidence" value="ECO:0007669"/>
    <property type="project" value="UniProtKB-UniPathway"/>
</dbReference>
<dbReference type="PANTHER" id="PTHR43768:SF3">
    <property type="entry name" value="TREHALOSE 6-PHOSPHATE PHOSPHATASE"/>
    <property type="match status" value="1"/>
</dbReference>
<comment type="pathway">
    <text evidence="3">Glycan biosynthesis; trehalose biosynthesis.</text>
</comment>
<sequence>MGGQLPADARRRRVTAPVLDDDLRAALDAFAARPRVLVASDYDGCVSPIVARPEDAVPNPRSMAALERCATAPGAFAALVSGRARADLRALSGASDALTLVGSHGAEFAEGFDSPITDGQRDLLNEIIDDFRSISARFPGTSVEVKPISTTLHVRNATPDDGAAALDLAETGPASWDGVHVTHGKAVIELAVIETSKGHALDRLRAAMGVDAVLYLGDDVTDEKAFAHLRPGDVGVKVGGGPTAARYRVADPDGVAAVLETIASLRVAAS</sequence>
<evidence type="ECO:0000313" key="5">
    <source>
        <dbReference type="Proteomes" id="UP000035065"/>
    </source>
</evidence>
<dbReference type="InterPro" id="IPR036412">
    <property type="entry name" value="HAD-like_sf"/>
</dbReference>
<dbReference type="AlphaFoldDB" id="F1YLI5"/>
<dbReference type="GO" id="GO:0004805">
    <property type="term" value="F:trehalose-phosphatase activity"/>
    <property type="evidence" value="ECO:0007669"/>
    <property type="project" value="UniProtKB-EC"/>
</dbReference>
<dbReference type="eggNOG" id="COG1877">
    <property type="taxonomic scope" value="Bacteria"/>
</dbReference>
<dbReference type="InterPro" id="IPR044651">
    <property type="entry name" value="OTSB-like"/>
</dbReference>
<dbReference type="STRING" id="644548.SCNU_13884"/>
<dbReference type="Gene3D" id="3.30.70.1020">
    <property type="entry name" value="Trehalose-6-phosphate phosphatase related protein, domain 2"/>
    <property type="match status" value="1"/>
</dbReference>
<reference evidence="4 5" key="1">
    <citation type="journal article" date="2011" name="J. Bacteriol.">
        <title>Draft Genome Sequence of Gordonia neofelifaecis NRRL B-59395, a Cholesterol-Degrading Actinomycete.</title>
        <authorList>
            <person name="Ge F."/>
            <person name="Li W."/>
            <person name="Chen G."/>
            <person name="Liu Y."/>
            <person name="Zhang G."/>
            <person name="Yong B."/>
            <person name="Wang Q."/>
            <person name="Wang N."/>
            <person name="Huang Z."/>
            <person name="Li W."/>
            <person name="Wang J."/>
            <person name="Wu C."/>
            <person name="Xie Q."/>
            <person name="Liu G."/>
        </authorList>
    </citation>
    <scope>NUCLEOTIDE SEQUENCE [LARGE SCALE GENOMIC DNA]</scope>
    <source>
        <strain evidence="4 5">NRRL B-59395</strain>
    </source>
</reference>
<comment type="cofactor">
    <cofactor evidence="3">
        <name>Mg(2+)</name>
        <dbReference type="ChEBI" id="CHEBI:18420"/>
    </cofactor>
</comment>
<gene>
    <name evidence="4" type="ORF">SCNU_13884</name>
</gene>
<evidence type="ECO:0000256" key="2">
    <source>
        <dbReference type="ARBA" id="ARBA00024179"/>
    </source>
</evidence>
<dbReference type="Proteomes" id="UP000035065">
    <property type="component" value="Unassembled WGS sequence"/>
</dbReference>
<comment type="function">
    <text evidence="2 3">Removes the phosphate from trehalose 6-phosphate to produce free trehalose.</text>
</comment>
<dbReference type="SUPFAM" id="SSF56784">
    <property type="entry name" value="HAD-like"/>
    <property type="match status" value="1"/>
</dbReference>
<evidence type="ECO:0000256" key="1">
    <source>
        <dbReference type="ARBA" id="ARBA00022801"/>
    </source>
</evidence>
<dbReference type="UniPathway" id="UPA00299"/>